<organism evidence="1 2">
    <name type="scientific">Brevibacillus borstelensis AK1</name>
    <dbReference type="NCBI Taxonomy" id="1300222"/>
    <lineage>
        <taxon>Bacteria</taxon>
        <taxon>Bacillati</taxon>
        <taxon>Bacillota</taxon>
        <taxon>Bacilli</taxon>
        <taxon>Bacillales</taxon>
        <taxon>Paenibacillaceae</taxon>
        <taxon>Brevibacillus</taxon>
    </lineage>
</organism>
<name>M8DDE6_9BACL</name>
<dbReference type="PATRIC" id="fig|1300222.3.peg.3704"/>
<accession>M8DDE6</accession>
<reference evidence="1 2" key="1">
    <citation type="submission" date="2013-03" db="EMBL/GenBank/DDBJ databases">
        <title>Assembly of a new bacterial strain Brevibacillus borstelensis AK1.</title>
        <authorList>
            <person name="Rajan I."/>
            <person name="PoliReddy D."/>
            <person name="Sugumar T."/>
            <person name="Rathinam K."/>
            <person name="Alqarawi S."/>
            <person name="Khalil A.B."/>
            <person name="Sivakumar N."/>
        </authorList>
    </citation>
    <scope>NUCLEOTIDE SEQUENCE [LARGE SCALE GENOMIC DNA]</scope>
    <source>
        <strain evidence="1 2">AK1</strain>
    </source>
</reference>
<gene>
    <name evidence="1" type="ORF">I532_17678</name>
</gene>
<protein>
    <submittedName>
        <fullName evidence="1">Uncharacterized protein</fullName>
    </submittedName>
</protein>
<dbReference type="STRING" id="1300222.I532_17678"/>
<dbReference type="EMBL" id="APBN01000008">
    <property type="protein sequence ID" value="EMT51407.1"/>
    <property type="molecule type" value="Genomic_DNA"/>
</dbReference>
<dbReference type="Proteomes" id="UP000012081">
    <property type="component" value="Unassembled WGS sequence"/>
</dbReference>
<dbReference type="AlphaFoldDB" id="M8DDE6"/>
<keyword evidence="2" id="KW-1185">Reference proteome</keyword>
<evidence type="ECO:0000313" key="1">
    <source>
        <dbReference type="EMBL" id="EMT51407.1"/>
    </source>
</evidence>
<sequence>MTARDRIAFCFGRNSGSCYARKKPEQMKENKANSHRLWWLFCLKKTEETRGQSKGKGKAIRLICGLFIAA</sequence>
<proteinExistence type="predicted"/>
<evidence type="ECO:0000313" key="2">
    <source>
        <dbReference type="Proteomes" id="UP000012081"/>
    </source>
</evidence>
<comment type="caution">
    <text evidence="1">The sequence shown here is derived from an EMBL/GenBank/DDBJ whole genome shotgun (WGS) entry which is preliminary data.</text>
</comment>